<dbReference type="EMBL" id="JBBNAG010000012">
    <property type="protein sequence ID" value="KAK9088473.1"/>
    <property type="molecule type" value="Genomic_DNA"/>
</dbReference>
<proteinExistence type="predicted"/>
<evidence type="ECO:0000256" key="1">
    <source>
        <dbReference type="SAM" id="MobiDB-lite"/>
    </source>
</evidence>
<dbReference type="Proteomes" id="UP001419268">
    <property type="component" value="Unassembled WGS sequence"/>
</dbReference>
<dbReference type="AlphaFoldDB" id="A0AAP0EBF2"/>
<feature type="domain" description="Tf2-1-like SH3-like" evidence="2">
    <location>
        <begin position="2"/>
        <end position="60"/>
    </location>
</feature>
<name>A0AAP0EBF2_9MAGN</name>
<reference evidence="3 4" key="1">
    <citation type="submission" date="2024-01" db="EMBL/GenBank/DDBJ databases">
        <title>Genome assemblies of Stephania.</title>
        <authorList>
            <person name="Yang L."/>
        </authorList>
    </citation>
    <scope>NUCLEOTIDE SEQUENCE [LARGE SCALE GENOMIC DNA]</scope>
    <source>
        <strain evidence="3">JXDWG</strain>
        <tissue evidence="3">Leaf</tissue>
    </source>
</reference>
<comment type="caution">
    <text evidence="3">The sequence shown here is derived from an EMBL/GenBank/DDBJ whole genome shotgun (WGS) entry which is preliminary data.</text>
</comment>
<keyword evidence="4" id="KW-1185">Reference proteome</keyword>
<accession>A0AAP0EBF2</accession>
<gene>
    <name evidence="3" type="ORF">Scep_027555</name>
</gene>
<evidence type="ECO:0000313" key="3">
    <source>
        <dbReference type="EMBL" id="KAK9088473.1"/>
    </source>
</evidence>
<feature type="region of interest" description="Disordered" evidence="1">
    <location>
        <begin position="62"/>
        <end position="84"/>
    </location>
</feature>
<organism evidence="3 4">
    <name type="scientific">Stephania cephalantha</name>
    <dbReference type="NCBI Taxonomy" id="152367"/>
    <lineage>
        <taxon>Eukaryota</taxon>
        <taxon>Viridiplantae</taxon>
        <taxon>Streptophyta</taxon>
        <taxon>Embryophyta</taxon>
        <taxon>Tracheophyta</taxon>
        <taxon>Spermatophyta</taxon>
        <taxon>Magnoliopsida</taxon>
        <taxon>Ranunculales</taxon>
        <taxon>Menispermaceae</taxon>
        <taxon>Menispermoideae</taxon>
        <taxon>Cissampelideae</taxon>
        <taxon>Stephania</taxon>
    </lineage>
</organism>
<feature type="compositionally biased region" description="Low complexity" evidence="1">
    <location>
        <begin position="70"/>
        <end position="79"/>
    </location>
</feature>
<dbReference type="InterPro" id="IPR056924">
    <property type="entry name" value="SH3_Tf2-1"/>
</dbReference>
<evidence type="ECO:0000313" key="4">
    <source>
        <dbReference type="Proteomes" id="UP001419268"/>
    </source>
</evidence>
<dbReference type="Pfam" id="PF24626">
    <property type="entry name" value="SH3_Tf2-1"/>
    <property type="match status" value="1"/>
</dbReference>
<sequence length="93" mass="10535">MIHLNKQHLHQLPNLKLHSRRLGPFPVKQKLNGNSYYIIDLPTDIPYHPIFNIAELSPYHPPNDVPIHTSSSRSSPSEESGTDAWIVACASRE</sequence>
<evidence type="ECO:0000259" key="2">
    <source>
        <dbReference type="Pfam" id="PF24626"/>
    </source>
</evidence>
<protein>
    <recommendedName>
        <fullName evidence="2">Tf2-1-like SH3-like domain-containing protein</fullName>
    </recommendedName>
</protein>